<accession>A0A5A7Q230</accession>
<comment type="caution">
    <text evidence="1">The sequence shown here is derived from an EMBL/GenBank/DDBJ whole genome shotgun (WGS) entry which is preliminary data.</text>
</comment>
<name>A0A5A7Q230_STRAF</name>
<dbReference type="Proteomes" id="UP000325081">
    <property type="component" value="Unassembled WGS sequence"/>
</dbReference>
<proteinExistence type="predicted"/>
<evidence type="ECO:0000313" key="2">
    <source>
        <dbReference type="Proteomes" id="UP000325081"/>
    </source>
</evidence>
<dbReference type="EMBL" id="BKCP01005539">
    <property type="protein sequence ID" value="GER38852.1"/>
    <property type="molecule type" value="Genomic_DNA"/>
</dbReference>
<dbReference type="AlphaFoldDB" id="A0A5A7Q230"/>
<reference evidence="2" key="1">
    <citation type="journal article" date="2019" name="Curr. Biol.">
        <title>Genome Sequence of Striga asiatica Provides Insight into the Evolution of Plant Parasitism.</title>
        <authorList>
            <person name="Yoshida S."/>
            <person name="Kim S."/>
            <person name="Wafula E.K."/>
            <person name="Tanskanen J."/>
            <person name="Kim Y.M."/>
            <person name="Honaas L."/>
            <person name="Yang Z."/>
            <person name="Spallek T."/>
            <person name="Conn C.E."/>
            <person name="Ichihashi Y."/>
            <person name="Cheong K."/>
            <person name="Cui S."/>
            <person name="Der J.P."/>
            <person name="Gundlach H."/>
            <person name="Jiao Y."/>
            <person name="Hori C."/>
            <person name="Ishida J.K."/>
            <person name="Kasahara H."/>
            <person name="Kiba T."/>
            <person name="Kim M.S."/>
            <person name="Koo N."/>
            <person name="Laohavisit A."/>
            <person name="Lee Y.H."/>
            <person name="Lumba S."/>
            <person name="McCourt P."/>
            <person name="Mortimer J.C."/>
            <person name="Mutuku J.M."/>
            <person name="Nomura T."/>
            <person name="Sasaki-Sekimoto Y."/>
            <person name="Seto Y."/>
            <person name="Wang Y."/>
            <person name="Wakatake T."/>
            <person name="Sakakibara H."/>
            <person name="Demura T."/>
            <person name="Yamaguchi S."/>
            <person name="Yoneyama K."/>
            <person name="Manabe R.I."/>
            <person name="Nelson D.C."/>
            <person name="Schulman A.H."/>
            <person name="Timko M.P."/>
            <person name="dePamphilis C.W."/>
            <person name="Choi D."/>
            <person name="Shirasu K."/>
        </authorList>
    </citation>
    <scope>NUCLEOTIDE SEQUENCE [LARGE SCALE GENOMIC DNA]</scope>
    <source>
        <strain evidence="2">cv. UVA1</strain>
    </source>
</reference>
<organism evidence="1 2">
    <name type="scientific">Striga asiatica</name>
    <name type="common">Asiatic witchweed</name>
    <name type="synonym">Buchnera asiatica</name>
    <dbReference type="NCBI Taxonomy" id="4170"/>
    <lineage>
        <taxon>Eukaryota</taxon>
        <taxon>Viridiplantae</taxon>
        <taxon>Streptophyta</taxon>
        <taxon>Embryophyta</taxon>
        <taxon>Tracheophyta</taxon>
        <taxon>Spermatophyta</taxon>
        <taxon>Magnoliopsida</taxon>
        <taxon>eudicotyledons</taxon>
        <taxon>Gunneridae</taxon>
        <taxon>Pentapetalae</taxon>
        <taxon>asterids</taxon>
        <taxon>lamiids</taxon>
        <taxon>Lamiales</taxon>
        <taxon>Orobanchaceae</taxon>
        <taxon>Buchnereae</taxon>
        <taxon>Striga</taxon>
    </lineage>
</organism>
<feature type="non-terminal residue" evidence="1">
    <location>
        <position position="111"/>
    </location>
</feature>
<gene>
    <name evidence="1" type="ORF">STAS_15394</name>
</gene>
<keyword evidence="2" id="KW-1185">Reference proteome</keyword>
<dbReference type="OrthoDB" id="10373030at2759"/>
<protein>
    <submittedName>
        <fullName evidence="1">Aconitate hydratase 3</fullName>
    </submittedName>
</protein>
<sequence>MVRKQFPTGRQCNKRVISTKRVEMPFARMPLTDITNVSSNASTVRHHVQSSDTAHIKTNPNIVIDLSDDDSEGILVADNRNQTSSNQTIVRHRNNRTTNAEYLNFGDASYK</sequence>
<evidence type="ECO:0000313" key="1">
    <source>
        <dbReference type="EMBL" id="GER38852.1"/>
    </source>
</evidence>